<dbReference type="EMBL" id="CP117416">
    <property type="protein sequence ID" value="WCT57519.1"/>
    <property type="molecule type" value="Genomic_DNA"/>
</dbReference>
<keyword evidence="4" id="KW-0408">Iron</keyword>
<dbReference type="PROSITE" id="PS00197">
    <property type="entry name" value="2FE2S_FER_1"/>
    <property type="match status" value="1"/>
</dbReference>
<evidence type="ECO:0000256" key="2">
    <source>
        <dbReference type="ARBA" id="ARBA00022723"/>
    </source>
</evidence>
<dbReference type="InterPro" id="IPR002888">
    <property type="entry name" value="2Fe-2S-bd"/>
</dbReference>
<dbReference type="Pfam" id="PF00111">
    <property type="entry name" value="Fer2"/>
    <property type="match status" value="1"/>
</dbReference>
<dbReference type="GO" id="GO:0016491">
    <property type="term" value="F:oxidoreductase activity"/>
    <property type="evidence" value="ECO:0007669"/>
    <property type="project" value="UniProtKB-KW"/>
</dbReference>
<evidence type="ECO:0000256" key="3">
    <source>
        <dbReference type="ARBA" id="ARBA00023002"/>
    </source>
</evidence>
<dbReference type="AlphaFoldDB" id="A0AAX3M5G8"/>
<dbReference type="Pfam" id="PF01799">
    <property type="entry name" value="Fer2_2"/>
    <property type="match status" value="1"/>
</dbReference>
<sequence>MKTTDTTWQATVNGEHRELDIDPSRRLVDVIRGDLNLTGTKVSCEIGRCGACMVMIEGEPVNSCLTMAYQCAGKEITTIEGLHGESKEQLHPIQEAFLEEGGFQCGYCTPGMIISTKALLDQTPHPNDDEIKEGLCGNLCRCTGYGGIMRAVQSAATKCQQQQQELSDTSHIVR</sequence>
<proteinExistence type="predicted"/>
<dbReference type="FunFam" id="3.10.20.30:FF:000020">
    <property type="entry name" value="Xanthine dehydrogenase iron-sulfur subunit"/>
    <property type="match status" value="1"/>
</dbReference>
<protein>
    <submittedName>
        <fullName evidence="8">(2Fe-2S)-binding protein</fullName>
    </submittedName>
</protein>
<feature type="domain" description="2Fe-2S ferredoxin-type" evidence="7">
    <location>
        <begin position="6"/>
        <end position="82"/>
    </location>
</feature>
<dbReference type="InterPro" id="IPR001041">
    <property type="entry name" value="2Fe-2S_ferredoxin-type"/>
</dbReference>
<evidence type="ECO:0000256" key="6">
    <source>
        <dbReference type="ARBA" id="ARBA00060707"/>
    </source>
</evidence>
<keyword evidence="2" id="KW-0479">Metal-binding</keyword>
<dbReference type="PANTHER" id="PTHR44379:SF7">
    <property type="entry name" value="XANTHINE DEHYDROGENASE SUBUNIT E-RELATED"/>
    <property type="match status" value="1"/>
</dbReference>
<gene>
    <name evidence="8" type="ORF">PQ456_08430</name>
</gene>
<dbReference type="PROSITE" id="PS51085">
    <property type="entry name" value="2FE2S_FER_2"/>
    <property type="match status" value="1"/>
</dbReference>
<keyword evidence="3" id="KW-0560">Oxidoreductase</keyword>
<evidence type="ECO:0000313" key="9">
    <source>
        <dbReference type="Proteomes" id="UP001220509"/>
    </source>
</evidence>
<evidence type="ECO:0000313" key="8">
    <source>
        <dbReference type="EMBL" id="WCT57519.1"/>
    </source>
</evidence>
<dbReference type="PANTHER" id="PTHR44379">
    <property type="entry name" value="OXIDOREDUCTASE WITH IRON-SULFUR SUBUNIT"/>
    <property type="match status" value="1"/>
</dbReference>
<keyword evidence="9" id="KW-1185">Reference proteome</keyword>
<dbReference type="Proteomes" id="UP001220509">
    <property type="component" value="Chromosome"/>
</dbReference>
<name>A0AAX3M5G8_9BACL</name>
<evidence type="ECO:0000256" key="5">
    <source>
        <dbReference type="ARBA" id="ARBA00023014"/>
    </source>
</evidence>
<dbReference type="KEGG" id="pka:PQ456_08430"/>
<dbReference type="InterPro" id="IPR036884">
    <property type="entry name" value="2Fe-2S-bd_dom_sf"/>
</dbReference>
<organism evidence="8 9">
    <name type="scientific">Paenibacillus kyungheensis</name>
    <dbReference type="NCBI Taxonomy" id="1452732"/>
    <lineage>
        <taxon>Bacteria</taxon>
        <taxon>Bacillati</taxon>
        <taxon>Bacillota</taxon>
        <taxon>Bacilli</taxon>
        <taxon>Bacillales</taxon>
        <taxon>Paenibacillaceae</taxon>
        <taxon>Paenibacillus</taxon>
    </lineage>
</organism>
<evidence type="ECO:0000256" key="4">
    <source>
        <dbReference type="ARBA" id="ARBA00023004"/>
    </source>
</evidence>
<comment type="pathway">
    <text evidence="6">Alkaloid degradation; nicotine degradation.</text>
</comment>
<accession>A0AAX3M5G8</accession>
<dbReference type="Gene3D" id="1.10.150.120">
    <property type="entry name" value="[2Fe-2S]-binding domain"/>
    <property type="match status" value="1"/>
</dbReference>
<dbReference type="SUPFAM" id="SSF54292">
    <property type="entry name" value="2Fe-2S ferredoxin-like"/>
    <property type="match status" value="1"/>
</dbReference>
<reference evidence="8 9" key="1">
    <citation type="submission" date="2023-02" db="EMBL/GenBank/DDBJ databases">
        <title>Genome sequence of Paenibacillus kyungheensis KACC 18744.</title>
        <authorList>
            <person name="Kim S."/>
            <person name="Heo J."/>
            <person name="Kwon S.-W."/>
        </authorList>
    </citation>
    <scope>NUCLEOTIDE SEQUENCE [LARGE SCALE GENOMIC DNA]</scope>
    <source>
        <strain evidence="8 9">KACC 18744</strain>
    </source>
</reference>
<dbReference type="InterPro" id="IPR036010">
    <property type="entry name" value="2Fe-2S_ferredoxin-like_sf"/>
</dbReference>
<dbReference type="Gene3D" id="3.10.20.30">
    <property type="match status" value="1"/>
</dbReference>
<dbReference type="CDD" id="cd00207">
    <property type="entry name" value="fer2"/>
    <property type="match status" value="1"/>
</dbReference>
<dbReference type="SUPFAM" id="SSF47741">
    <property type="entry name" value="CO dehydrogenase ISP C-domain like"/>
    <property type="match status" value="1"/>
</dbReference>
<dbReference type="InterPro" id="IPR012675">
    <property type="entry name" value="Beta-grasp_dom_sf"/>
</dbReference>
<dbReference type="InterPro" id="IPR006058">
    <property type="entry name" value="2Fe2S_fd_BS"/>
</dbReference>
<dbReference type="InterPro" id="IPR051452">
    <property type="entry name" value="Diverse_Oxidoreductases"/>
</dbReference>
<dbReference type="RefSeq" id="WP_273615725.1">
    <property type="nucleotide sequence ID" value="NZ_CP117416.1"/>
</dbReference>
<dbReference type="GO" id="GO:0046872">
    <property type="term" value="F:metal ion binding"/>
    <property type="evidence" value="ECO:0007669"/>
    <property type="project" value="UniProtKB-KW"/>
</dbReference>
<evidence type="ECO:0000259" key="7">
    <source>
        <dbReference type="PROSITE" id="PS51085"/>
    </source>
</evidence>
<dbReference type="GO" id="GO:0051537">
    <property type="term" value="F:2 iron, 2 sulfur cluster binding"/>
    <property type="evidence" value="ECO:0007669"/>
    <property type="project" value="UniProtKB-KW"/>
</dbReference>
<keyword evidence="5" id="KW-0411">Iron-sulfur</keyword>
<evidence type="ECO:0000256" key="1">
    <source>
        <dbReference type="ARBA" id="ARBA00022714"/>
    </source>
</evidence>
<keyword evidence="1" id="KW-0001">2Fe-2S</keyword>
<dbReference type="FunFam" id="1.10.150.120:FF:000003">
    <property type="entry name" value="Carbon monoxide dehydrogenase, small subunit"/>
    <property type="match status" value="1"/>
</dbReference>